<accession>A0A1Z5HQE6</accession>
<dbReference type="EMBL" id="BDGJ01000023">
    <property type="protein sequence ID" value="GAW91658.1"/>
    <property type="molecule type" value="Genomic_DNA"/>
</dbReference>
<dbReference type="AlphaFoldDB" id="A0A1Z5HQE6"/>
<sequence>MTENNGFFLARKENGSIARNHKGIFYTGGTSLRWVCLAAN</sequence>
<comment type="caution">
    <text evidence="1">The sequence shown here is derived from an EMBL/GenBank/DDBJ whole genome shotgun (WGS) entry which is preliminary data.</text>
</comment>
<organism evidence="1 2">
    <name type="scientific">Calderihabitans maritimus</name>
    <dbReference type="NCBI Taxonomy" id="1246530"/>
    <lineage>
        <taxon>Bacteria</taxon>
        <taxon>Bacillati</taxon>
        <taxon>Bacillota</taxon>
        <taxon>Clostridia</taxon>
        <taxon>Neomoorellales</taxon>
        <taxon>Calderihabitantaceae</taxon>
        <taxon>Calderihabitans</taxon>
    </lineage>
</organism>
<dbReference type="Proteomes" id="UP000197032">
    <property type="component" value="Unassembled WGS sequence"/>
</dbReference>
<protein>
    <submittedName>
        <fullName evidence="1">Uncharacterized protein</fullName>
    </submittedName>
</protein>
<gene>
    <name evidence="1" type="ORF">KKC1_08190</name>
</gene>
<reference evidence="2" key="1">
    <citation type="journal article" date="2017" name="Appl. Environ. Microbiol.">
        <title>Genomic analysis of Calderihabitans maritimus KKC1, a thermophilic hydrogenogenic carboxydotrophic bacterium isolated from marine sediment.</title>
        <authorList>
            <person name="Omae K."/>
            <person name="Yoneda Y."/>
            <person name="Fukuyama Y."/>
            <person name="Yoshida T."/>
            <person name="Sako Y."/>
        </authorList>
    </citation>
    <scope>NUCLEOTIDE SEQUENCE [LARGE SCALE GENOMIC DNA]</scope>
    <source>
        <strain evidence="2">KKC1</strain>
    </source>
</reference>
<evidence type="ECO:0000313" key="1">
    <source>
        <dbReference type="EMBL" id="GAW91658.1"/>
    </source>
</evidence>
<proteinExistence type="predicted"/>
<keyword evidence="2" id="KW-1185">Reference proteome</keyword>
<evidence type="ECO:0000313" key="2">
    <source>
        <dbReference type="Proteomes" id="UP000197032"/>
    </source>
</evidence>
<name>A0A1Z5HQE6_9FIRM</name>